<evidence type="ECO:0000259" key="4">
    <source>
        <dbReference type="PROSITE" id="PS01124"/>
    </source>
</evidence>
<dbReference type="Pfam" id="PF12833">
    <property type="entry name" value="HTH_18"/>
    <property type="match status" value="1"/>
</dbReference>
<dbReference type="PANTHER" id="PTHR43280:SF28">
    <property type="entry name" value="HTH-TYPE TRANSCRIPTIONAL ACTIVATOR RHAS"/>
    <property type="match status" value="1"/>
</dbReference>
<keyword evidence="2" id="KW-0238">DNA-binding</keyword>
<reference evidence="5" key="2">
    <citation type="submission" date="2020-09" db="EMBL/GenBank/DDBJ databases">
        <authorList>
            <person name="Sun Q."/>
            <person name="Zhou Y."/>
        </authorList>
    </citation>
    <scope>NUCLEOTIDE SEQUENCE</scope>
    <source>
        <strain evidence="5">CGMCC 1.15371</strain>
    </source>
</reference>
<dbReference type="PROSITE" id="PS01124">
    <property type="entry name" value="HTH_ARAC_FAMILY_2"/>
    <property type="match status" value="1"/>
</dbReference>
<keyword evidence="6" id="KW-1185">Reference proteome</keyword>
<dbReference type="InterPro" id="IPR018060">
    <property type="entry name" value="HTH_AraC"/>
</dbReference>
<feature type="domain" description="HTH araC/xylS-type" evidence="4">
    <location>
        <begin position="221"/>
        <end position="318"/>
    </location>
</feature>
<keyword evidence="1" id="KW-0805">Transcription regulation</keyword>
<proteinExistence type="predicted"/>
<dbReference type="Proteomes" id="UP000628775">
    <property type="component" value="Unassembled WGS sequence"/>
</dbReference>
<dbReference type="Gene3D" id="1.10.10.60">
    <property type="entry name" value="Homeodomain-like"/>
    <property type="match status" value="2"/>
</dbReference>
<dbReference type="InterPro" id="IPR003313">
    <property type="entry name" value="AraC-bd"/>
</dbReference>
<dbReference type="SUPFAM" id="SSF51215">
    <property type="entry name" value="Regulatory protein AraC"/>
    <property type="match status" value="1"/>
</dbReference>
<accession>A0A8J2YCG6</accession>
<evidence type="ECO:0000256" key="3">
    <source>
        <dbReference type="ARBA" id="ARBA00023163"/>
    </source>
</evidence>
<dbReference type="AlphaFoldDB" id="A0A8J2YCG6"/>
<dbReference type="InterPro" id="IPR020449">
    <property type="entry name" value="Tscrpt_reg_AraC-type_HTH"/>
</dbReference>
<dbReference type="GO" id="GO:0003700">
    <property type="term" value="F:DNA-binding transcription factor activity"/>
    <property type="evidence" value="ECO:0007669"/>
    <property type="project" value="InterPro"/>
</dbReference>
<name>A0A8J2YCG6_9BACL</name>
<dbReference type="PRINTS" id="PR00032">
    <property type="entry name" value="HTHARAC"/>
</dbReference>
<dbReference type="EMBL" id="BMIR01000005">
    <property type="protein sequence ID" value="GGE36786.1"/>
    <property type="molecule type" value="Genomic_DNA"/>
</dbReference>
<keyword evidence="3" id="KW-0804">Transcription</keyword>
<reference evidence="5" key="1">
    <citation type="journal article" date="2014" name="Int. J. Syst. Evol. Microbiol.">
        <title>Complete genome sequence of Corynebacterium casei LMG S-19264T (=DSM 44701T), isolated from a smear-ripened cheese.</title>
        <authorList>
            <consortium name="US DOE Joint Genome Institute (JGI-PGF)"/>
            <person name="Walter F."/>
            <person name="Albersmeier A."/>
            <person name="Kalinowski J."/>
            <person name="Ruckert C."/>
        </authorList>
    </citation>
    <scope>NUCLEOTIDE SEQUENCE</scope>
    <source>
        <strain evidence="5">CGMCC 1.15371</strain>
    </source>
</reference>
<evidence type="ECO:0000256" key="2">
    <source>
        <dbReference type="ARBA" id="ARBA00023125"/>
    </source>
</evidence>
<dbReference type="Gene3D" id="2.60.120.10">
    <property type="entry name" value="Jelly Rolls"/>
    <property type="match status" value="1"/>
</dbReference>
<evidence type="ECO:0000313" key="6">
    <source>
        <dbReference type="Proteomes" id="UP000628775"/>
    </source>
</evidence>
<sequence>MREVLLKELLVLTDEEQAIVQTDKAVRKELYTSQQHFVIESEKFLNPDKMIMIRKHTRFVDFPKHRHNYIELNYVFNGQLRQKVGNKALTLRKGELLFLNQHIEHEIAASQTEDIIINFIIQPEFFEFIFSFLTSENMVTDFLINSLYNTSQNGQFLFFKVAHVKEIQALIQKIIWEMMRPTALSEPTIKLYMGLLMLELTKHLEKIEHDEAYTHQHQLLIEVLNYIESHFKDGSLQALAEQLNQTHYGLSKVIKKETGATFKALLQKKRLSKARELLETTQTPIAMIVEQVGYDNMSYFYRIFKKKYGVTPNQYRQQRMT</sequence>
<gene>
    <name evidence="5" type="ORF">GCM10011391_14570</name>
</gene>
<organism evidence="5 6">
    <name type="scientific">Pullulanibacillus camelliae</name>
    <dbReference type="NCBI Taxonomy" id="1707096"/>
    <lineage>
        <taxon>Bacteria</taxon>
        <taxon>Bacillati</taxon>
        <taxon>Bacillota</taxon>
        <taxon>Bacilli</taxon>
        <taxon>Bacillales</taxon>
        <taxon>Sporolactobacillaceae</taxon>
        <taxon>Pullulanibacillus</taxon>
    </lineage>
</organism>
<dbReference type="GO" id="GO:0043565">
    <property type="term" value="F:sequence-specific DNA binding"/>
    <property type="evidence" value="ECO:0007669"/>
    <property type="project" value="InterPro"/>
</dbReference>
<dbReference type="InterPro" id="IPR037923">
    <property type="entry name" value="HTH-like"/>
</dbReference>
<protein>
    <recommendedName>
        <fullName evidence="4">HTH araC/xylS-type domain-containing protein</fullName>
    </recommendedName>
</protein>
<dbReference type="Pfam" id="PF02311">
    <property type="entry name" value="AraC_binding"/>
    <property type="match status" value="1"/>
</dbReference>
<dbReference type="SUPFAM" id="SSF46689">
    <property type="entry name" value="Homeodomain-like"/>
    <property type="match status" value="1"/>
</dbReference>
<dbReference type="SMART" id="SM00342">
    <property type="entry name" value="HTH_ARAC"/>
    <property type="match status" value="1"/>
</dbReference>
<dbReference type="PANTHER" id="PTHR43280">
    <property type="entry name" value="ARAC-FAMILY TRANSCRIPTIONAL REGULATOR"/>
    <property type="match status" value="1"/>
</dbReference>
<evidence type="ECO:0000256" key="1">
    <source>
        <dbReference type="ARBA" id="ARBA00023015"/>
    </source>
</evidence>
<evidence type="ECO:0000313" key="5">
    <source>
        <dbReference type="EMBL" id="GGE36786.1"/>
    </source>
</evidence>
<dbReference type="InterPro" id="IPR014710">
    <property type="entry name" value="RmlC-like_jellyroll"/>
</dbReference>
<dbReference type="InterPro" id="IPR009057">
    <property type="entry name" value="Homeodomain-like_sf"/>
</dbReference>
<dbReference type="RefSeq" id="WP_188691417.1">
    <property type="nucleotide sequence ID" value="NZ_BMIR01000005.1"/>
</dbReference>
<comment type="caution">
    <text evidence="5">The sequence shown here is derived from an EMBL/GenBank/DDBJ whole genome shotgun (WGS) entry which is preliminary data.</text>
</comment>